<evidence type="ECO:0000313" key="2">
    <source>
        <dbReference type="Proteomes" id="UP000827284"/>
    </source>
</evidence>
<dbReference type="EMBL" id="BQFW01000012">
    <property type="protein sequence ID" value="GJJ76408.1"/>
    <property type="molecule type" value="Genomic_DNA"/>
</dbReference>
<protein>
    <submittedName>
        <fullName evidence="1">Uncharacterized protein</fullName>
    </submittedName>
</protein>
<evidence type="ECO:0000313" key="1">
    <source>
        <dbReference type="EMBL" id="GJJ76408.1"/>
    </source>
</evidence>
<comment type="caution">
    <text evidence="1">The sequence shown here is derived from an EMBL/GenBank/DDBJ whole genome shotgun (WGS) entry which is preliminary data.</text>
</comment>
<gene>
    <name evidence="1" type="ORF">EMPS_08767</name>
</gene>
<dbReference type="OrthoDB" id="3235083at2759"/>
<proteinExistence type="predicted"/>
<organism evidence="1 2">
    <name type="scientific">Entomortierella parvispora</name>
    <dbReference type="NCBI Taxonomy" id="205924"/>
    <lineage>
        <taxon>Eukaryota</taxon>
        <taxon>Fungi</taxon>
        <taxon>Fungi incertae sedis</taxon>
        <taxon>Mucoromycota</taxon>
        <taxon>Mortierellomycotina</taxon>
        <taxon>Mortierellomycetes</taxon>
        <taxon>Mortierellales</taxon>
        <taxon>Mortierellaceae</taxon>
        <taxon>Entomortierella</taxon>
    </lineage>
</organism>
<sequence length="1122" mass="121148">MAPNARVSLDADLMTQTVACSVFPSDNAASFSAVSDCQSKILLFSVSHDGHFYLLHADNSTGKKPLVDLNECFGLPADVTVTAHAVTQDNSGNIYLAFSTAAPASTVTVYVVKPTAVFDWASVKAGDDLTSWFLSTGSTWQGDRVTEFYMSKELSDTEYPFLVVSCTDIDGSSPHLWQIIVTPASKTWAWGPKLNLPDKIMLKRCGVVNGAIGVFVYYTGGDPAGPLLAFIDIKTGKSSHAIYFKDASAMATFTGHNGYTDLLLADDLGLFHLRYRLEGGEFVWDKLNLILNYPPCTELRIAQTDACITVWAETDSNDIVYQQFDPNDATMTTQITPVVPLLRREQGGGAFAVYLDPKTGSQTLFIVGDKSQLTRLAQDPTTRLWQNSTVLVPATGHNEDFTSFTSHINVTDCYGNALAASTVLLCSSSPTDLAVNGESLAVGPEGVLVLTDRMGNITVIHRVDDIASVVLTIKDAPGYPSVGQSYTLNPAKKVQEGLAKVTDGASLQSVTLPDGSKLLAGSLATPDQVDQAGKAIGMLYTHMQSLPRDGSLQSASLNRVSTKNALLEVSTGDWLWDFWHGLEDGVEAIEKYVVDVVEDVAHWVISVAGNEFRFLLDSVTHVLKAASWVLNQVVTGIDKIIQWVGFLFGWDDILSTHDSFVNVVNNLFDLAPSAFSEMEASVDGWFGQLKDNLQLLDTKNSSLTSTYDPMSASKIKADTGPINAAFNTSGSNWSSYQLEHGGVGESLATANISVSGENDSDNPFIDIWVKIVEPTWKDMEIDLTKVLEELAVLTKSSQSFSLADVFTRVGTDLVSTMLDLLRDIVTGFLKLTETIISTVRTSINTPLNIPLLSPLYKEKTGKDLTILDAISLLLAIPTTVICKILTGKKLSELSATSMPKNDFGMMPGFTRGLGDNALSKGTSDGTMDKIQAIIDEIRQSIPYAMFGVNMACVWWGTLGWEDPTVGTMGFVGGTIISLFSLIFSVPDSKETRPGLDWRNANWILGFLLLLGKFIPVDEAQGVIGAIVNITQLFPIGVSIILDSTATTAEYPNGTAASIAANSIDRVVGQVAKILSNMCLITFGTEVQPVFMVVAILAAVIKQQTQALKLILPEKEIVGMHGF</sequence>
<dbReference type="AlphaFoldDB" id="A0A9P3HH07"/>
<reference evidence="1" key="1">
    <citation type="submission" date="2021-11" db="EMBL/GenBank/DDBJ databases">
        <authorList>
            <person name="Herlambang A."/>
            <person name="Guo Y."/>
            <person name="Takashima Y."/>
            <person name="Nishizawa T."/>
        </authorList>
    </citation>
    <scope>NUCLEOTIDE SEQUENCE</scope>
    <source>
        <strain evidence="1">E1425</strain>
    </source>
</reference>
<reference evidence="1" key="2">
    <citation type="journal article" date="2022" name="Microbiol. Resour. Announc.">
        <title>Whole-Genome Sequence of Entomortierella parvispora E1425, a Mucoromycotan Fungus Associated with Burkholderiaceae-Related Endosymbiotic Bacteria.</title>
        <authorList>
            <person name="Herlambang A."/>
            <person name="Guo Y."/>
            <person name="Takashima Y."/>
            <person name="Narisawa K."/>
            <person name="Ohta H."/>
            <person name="Nishizawa T."/>
        </authorList>
    </citation>
    <scope>NUCLEOTIDE SEQUENCE</scope>
    <source>
        <strain evidence="1">E1425</strain>
    </source>
</reference>
<dbReference type="Proteomes" id="UP000827284">
    <property type="component" value="Unassembled WGS sequence"/>
</dbReference>
<keyword evidence="2" id="KW-1185">Reference proteome</keyword>
<accession>A0A9P3HH07</accession>
<name>A0A9P3HH07_9FUNG</name>